<evidence type="ECO:0000313" key="1">
    <source>
        <dbReference type="EnsemblPlants" id="ORUFI07G20910.1"/>
    </source>
</evidence>
<dbReference type="Proteomes" id="UP000008022">
    <property type="component" value="Unassembled WGS sequence"/>
</dbReference>
<dbReference type="AlphaFoldDB" id="A0A0E0QAE0"/>
<reference evidence="2" key="1">
    <citation type="submission" date="2013-06" db="EMBL/GenBank/DDBJ databases">
        <authorList>
            <person name="Zhao Q."/>
        </authorList>
    </citation>
    <scope>NUCLEOTIDE SEQUENCE</scope>
    <source>
        <strain evidence="2">cv. W1943</strain>
    </source>
</reference>
<sequence>MRWELKAAAIFSPGVSPLAVAACRCKMTTLDGPVWGREDSSFSLTLSLSNPLAWMEPERAEV</sequence>
<name>A0A0E0QAE0_ORYRU</name>
<dbReference type="EnsemblPlants" id="ORUFI07G20910.1">
    <property type="protein sequence ID" value="ORUFI07G20910.1"/>
    <property type="gene ID" value="ORUFI07G20910"/>
</dbReference>
<organism evidence="1 2">
    <name type="scientific">Oryza rufipogon</name>
    <name type="common">Brownbeard rice</name>
    <name type="synonym">Asian wild rice</name>
    <dbReference type="NCBI Taxonomy" id="4529"/>
    <lineage>
        <taxon>Eukaryota</taxon>
        <taxon>Viridiplantae</taxon>
        <taxon>Streptophyta</taxon>
        <taxon>Embryophyta</taxon>
        <taxon>Tracheophyta</taxon>
        <taxon>Spermatophyta</taxon>
        <taxon>Magnoliopsida</taxon>
        <taxon>Liliopsida</taxon>
        <taxon>Poales</taxon>
        <taxon>Poaceae</taxon>
        <taxon>BOP clade</taxon>
        <taxon>Oryzoideae</taxon>
        <taxon>Oryzeae</taxon>
        <taxon>Oryzinae</taxon>
        <taxon>Oryza</taxon>
    </lineage>
</organism>
<proteinExistence type="predicted"/>
<evidence type="ECO:0000313" key="2">
    <source>
        <dbReference type="Proteomes" id="UP000008022"/>
    </source>
</evidence>
<keyword evidence="2" id="KW-1185">Reference proteome</keyword>
<dbReference type="HOGENOM" id="CLU_2908143_0_0_1"/>
<accession>A0A0E0QAE0</accession>
<protein>
    <submittedName>
        <fullName evidence="1">Uncharacterized protein</fullName>
    </submittedName>
</protein>
<dbReference type="PROSITE" id="PS51257">
    <property type="entry name" value="PROKAR_LIPOPROTEIN"/>
    <property type="match status" value="1"/>
</dbReference>
<dbReference type="Gramene" id="ORUFI07G20910.1">
    <property type="protein sequence ID" value="ORUFI07G20910.1"/>
    <property type="gene ID" value="ORUFI07G20910"/>
</dbReference>
<dbReference type="OMA" id="WGREDSS"/>
<reference evidence="1" key="2">
    <citation type="submission" date="2015-06" db="UniProtKB">
        <authorList>
            <consortium name="EnsemblPlants"/>
        </authorList>
    </citation>
    <scope>IDENTIFICATION</scope>
</reference>